<sequence>MHWEWIVVGSPLAVVAAAIAFPVLLVVRRRYLTRGGRVFELSVNEREGVSPRGWTLGLGRYCEDRLEWYRFFSWRVRPNRVFDRSSLVTGEQRIPHGPEAFALYGGHVVVECYDGETPVQLAMGEGSVTALMAWLESLPPGGTTGRVV</sequence>
<proteinExistence type="predicted"/>
<keyword evidence="1" id="KW-0472">Membrane</keyword>
<evidence type="ECO:0008006" key="3">
    <source>
        <dbReference type="Google" id="ProtNLM"/>
    </source>
</evidence>
<dbReference type="InterPro" id="IPR019675">
    <property type="entry name" value="DUF2550"/>
</dbReference>
<reference evidence="2" key="1">
    <citation type="submission" date="2020-02" db="EMBL/GenBank/DDBJ databases">
        <authorList>
            <person name="Meier V. D."/>
        </authorList>
    </citation>
    <scope>NUCLEOTIDE SEQUENCE</scope>
    <source>
        <strain evidence="2">AVDCRST_MAG29</strain>
    </source>
</reference>
<keyword evidence="1" id="KW-1133">Transmembrane helix</keyword>
<dbReference type="AlphaFoldDB" id="A0A6J4LGU7"/>
<evidence type="ECO:0000256" key="1">
    <source>
        <dbReference type="SAM" id="Phobius"/>
    </source>
</evidence>
<protein>
    <recommendedName>
        <fullName evidence="3">Secreted/membrane protein</fullName>
    </recommendedName>
</protein>
<feature type="transmembrane region" description="Helical" evidence="1">
    <location>
        <begin position="6"/>
        <end position="27"/>
    </location>
</feature>
<evidence type="ECO:0000313" key="2">
    <source>
        <dbReference type="EMBL" id="CAA9328505.1"/>
    </source>
</evidence>
<name>A0A6J4LGU7_9ACTN</name>
<keyword evidence="1" id="KW-0812">Transmembrane</keyword>
<dbReference type="EMBL" id="CADCUG010000048">
    <property type="protein sequence ID" value="CAA9328505.1"/>
    <property type="molecule type" value="Genomic_DNA"/>
</dbReference>
<organism evidence="2">
    <name type="scientific">uncultured Nocardioidaceae bacterium</name>
    <dbReference type="NCBI Taxonomy" id="253824"/>
    <lineage>
        <taxon>Bacteria</taxon>
        <taxon>Bacillati</taxon>
        <taxon>Actinomycetota</taxon>
        <taxon>Actinomycetes</taxon>
        <taxon>Propionibacteriales</taxon>
        <taxon>Nocardioidaceae</taxon>
        <taxon>environmental samples</taxon>
    </lineage>
</organism>
<dbReference type="Pfam" id="PF10739">
    <property type="entry name" value="DUF2550"/>
    <property type="match status" value="1"/>
</dbReference>
<gene>
    <name evidence="2" type="ORF">AVDCRST_MAG29-886</name>
</gene>
<accession>A0A6J4LGU7</accession>